<dbReference type="InterPro" id="IPR027417">
    <property type="entry name" value="P-loop_NTPase"/>
</dbReference>
<dbReference type="AlphaFoldDB" id="A0A229RMV3"/>
<dbReference type="Gene3D" id="1.10.260.40">
    <property type="entry name" value="lambda repressor-like DNA-binding domains"/>
    <property type="match status" value="1"/>
</dbReference>
<accession>A0A229RMV3</accession>
<dbReference type="GO" id="GO:0003677">
    <property type="term" value="F:DNA binding"/>
    <property type="evidence" value="ECO:0007669"/>
    <property type="project" value="InterPro"/>
</dbReference>
<reference evidence="2 3" key="1">
    <citation type="submission" date="2017-07" db="EMBL/GenBank/DDBJ databases">
        <title>Amycolatopsis alba DSM 44262 Genome sequencing and assembly.</title>
        <authorList>
            <person name="Kaur N."/>
            <person name="Mayilraj S."/>
        </authorList>
    </citation>
    <scope>NUCLEOTIDE SEQUENCE [LARGE SCALE GENOMIC DNA]</scope>
    <source>
        <strain evidence="2 3">DSM 44262</strain>
    </source>
</reference>
<dbReference type="CDD" id="cd00093">
    <property type="entry name" value="HTH_XRE"/>
    <property type="match status" value="1"/>
</dbReference>
<evidence type="ECO:0000259" key="1">
    <source>
        <dbReference type="PROSITE" id="PS50943"/>
    </source>
</evidence>
<dbReference type="PROSITE" id="PS50943">
    <property type="entry name" value="HTH_CROC1"/>
    <property type="match status" value="1"/>
</dbReference>
<proteinExistence type="predicted"/>
<dbReference type="Pfam" id="PF13560">
    <property type="entry name" value="HTH_31"/>
    <property type="match status" value="1"/>
</dbReference>
<dbReference type="InterPro" id="IPR011990">
    <property type="entry name" value="TPR-like_helical_dom_sf"/>
</dbReference>
<dbReference type="SUPFAM" id="SSF53756">
    <property type="entry name" value="UDP-Glycosyltransferase/glycogen phosphorylase"/>
    <property type="match status" value="1"/>
</dbReference>
<dbReference type="PRINTS" id="PR00364">
    <property type="entry name" value="DISEASERSIST"/>
</dbReference>
<sequence length="1166" mass="127473">MQELRTGAGLSLKAFGDQIHYSKAQISRVEHGAAPPTTTFAAACDRVLGTGNELARAAAVLAVDERRARIEPPCDLPAGPRQLIGRDVEARTLEQHLSPAEPSRLPRVCVLYGMAGVGKTAIGLWVAERLHHDYPDGCIYLDMQGYNPDSHPLGRDEALVRVLRRLGVPGELVPSTEGDRTALLRQKLAGRRVLVMLDNVSSAQQVHALRPPNGRSAVVITSRQPLTVLDAALHQHVRALEPAAAMALFTSVAELGTTERGDPAVVRKITEMCYRLPLAVCIVASRFRDNPARRLEDVAARLADQAARHQELTDGLRSVTAVLEASCATLSDAQLAMLQLMAAHPGPRVDAWAAGAMAGISPAAAESLLDELIRAGMLERHSHSAYRVHDVLRDHLRRPDAELLSGPEEDSARERLFEYFLHAAAAADSHIDEHRYRLELDLVSPAVETPLFPDAYSAGKWMESEVDNFLPLLQEMASRRHDMVCWQFAYCLRGYFYATKQWELMTACYGQAMEAATRTGDHRAIAIVLNNLGLASMQLGHKDEAMELYSRAQLEFSAADDRFGEMNVGANRAWLAYERGDFGQALDLSRRAWAFYRDQALRSNAAIALDCIARCELRLGGLAAAKVNFEKVLDDYMELLFRDGDVAQLISHLAETELLLGEFDASANHYRNAIDRARSGKAQREEAVAYEGLGRAAAAQDRLVDADAHRAAAIALYNEVGAVADVERLRGEQKAQVEQGHEEPLKHEPRPEVTVVDPGRVRVLAVNTEWASGHGGGISTINRELCKALAGKGAEVFCSVPSASDEERNDAAAAGVHLVHPPAALGAPESALSRPPVVSSPITPDFVIGHGRKTGEAALWLVEDHYRDAKLLHFLHVVSDRVEVDKRRMDGDPAAQADERSRHEIEIAKKAHLAIGVGPALSNNLRDHLRGSGGPEVLRLDPGFDVSDDIAETPVLSDTVRVLLMGRLGHQEARIKGVDIAARALGHVLSQRGANEPEVELVLRGAEKGDSERLIREVKSWAGNDSLRVVPRPYSPDREALRQDLHRANVVIMPSRSEGFGLVGLEAIKLGVPTLISKRSGLGLLLAEEQSELSVDLSNKLIPVTEEEYKDTLRWGDAIAAVLANPKPSFGMARLLREEMAERRTWAMAADMLLKAMQELRYDNGG</sequence>
<dbReference type="Pfam" id="PF20706">
    <property type="entry name" value="GT4-conflict"/>
    <property type="match status" value="1"/>
</dbReference>
<dbReference type="InterPro" id="IPR019734">
    <property type="entry name" value="TPR_rpt"/>
</dbReference>
<dbReference type="SUPFAM" id="SSF47413">
    <property type="entry name" value="lambda repressor-like DNA-binding domains"/>
    <property type="match status" value="1"/>
</dbReference>
<evidence type="ECO:0000313" key="3">
    <source>
        <dbReference type="Proteomes" id="UP000215563"/>
    </source>
</evidence>
<organism evidence="2 3">
    <name type="scientific">Amycolatopsis alba DSM 44262</name>
    <dbReference type="NCBI Taxonomy" id="1125972"/>
    <lineage>
        <taxon>Bacteria</taxon>
        <taxon>Bacillati</taxon>
        <taxon>Actinomycetota</taxon>
        <taxon>Actinomycetes</taxon>
        <taxon>Pseudonocardiales</taxon>
        <taxon>Pseudonocardiaceae</taxon>
        <taxon>Amycolatopsis</taxon>
    </lineage>
</organism>
<dbReference type="Gene3D" id="3.40.50.2000">
    <property type="entry name" value="Glycogen Phosphorylase B"/>
    <property type="match status" value="1"/>
</dbReference>
<dbReference type="SMART" id="SM00028">
    <property type="entry name" value="TPR"/>
    <property type="match status" value="2"/>
</dbReference>
<dbReference type="Gene3D" id="1.25.40.10">
    <property type="entry name" value="Tetratricopeptide repeat domain"/>
    <property type="match status" value="1"/>
</dbReference>
<dbReference type="Pfam" id="PF00931">
    <property type="entry name" value="NB-ARC"/>
    <property type="match status" value="1"/>
</dbReference>
<dbReference type="SUPFAM" id="SSF52540">
    <property type="entry name" value="P-loop containing nucleoside triphosphate hydrolases"/>
    <property type="match status" value="1"/>
</dbReference>
<dbReference type="EMBL" id="NMQU01000069">
    <property type="protein sequence ID" value="OXM47905.1"/>
    <property type="molecule type" value="Genomic_DNA"/>
</dbReference>
<name>A0A229RMV3_AMYAL</name>
<dbReference type="InterPro" id="IPR010982">
    <property type="entry name" value="Lambda_DNA-bd_dom_sf"/>
</dbReference>
<protein>
    <submittedName>
        <fullName evidence="2">NTPase</fullName>
    </submittedName>
</protein>
<keyword evidence="3" id="KW-1185">Reference proteome</keyword>
<feature type="domain" description="HTH cro/C1-type" evidence="1">
    <location>
        <begin position="1"/>
        <end position="54"/>
    </location>
</feature>
<evidence type="ECO:0000313" key="2">
    <source>
        <dbReference type="EMBL" id="OXM47905.1"/>
    </source>
</evidence>
<dbReference type="SUPFAM" id="SSF48452">
    <property type="entry name" value="TPR-like"/>
    <property type="match status" value="2"/>
</dbReference>
<dbReference type="PANTHER" id="PTHR47691">
    <property type="entry name" value="REGULATOR-RELATED"/>
    <property type="match status" value="1"/>
</dbReference>
<dbReference type="GO" id="GO:0043531">
    <property type="term" value="F:ADP binding"/>
    <property type="evidence" value="ECO:0007669"/>
    <property type="project" value="InterPro"/>
</dbReference>
<dbReference type="InterPro" id="IPR001387">
    <property type="entry name" value="Cro/C1-type_HTH"/>
</dbReference>
<gene>
    <name evidence="2" type="ORF">CFP75_23295</name>
</gene>
<dbReference type="PANTHER" id="PTHR47691:SF3">
    <property type="entry name" value="HTH-TYPE TRANSCRIPTIONAL REGULATOR RV0890C-RELATED"/>
    <property type="match status" value="1"/>
</dbReference>
<dbReference type="Proteomes" id="UP000215563">
    <property type="component" value="Unassembled WGS sequence"/>
</dbReference>
<dbReference type="CDD" id="cd03801">
    <property type="entry name" value="GT4_PimA-like"/>
    <property type="match status" value="1"/>
</dbReference>
<dbReference type="Gene3D" id="3.40.50.300">
    <property type="entry name" value="P-loop containing nucleotide triphosphate hydrolases"/>
    <property type="match status" value="1"/>
</dbReference>
<comment type="caution">
    <text evidence="2">The sequence shown here is derived from an EMBL/GenBank/DDBJ whole genome shotgun (WGS) entry which is preliminary data.</text>
</comment>
<dbReference type="InterPro" id="IPR002182">
    <property type="entry name" value="NB-ARC"/>
</dbReference>